<dbReference type="EMBL" id="CAJHNH020001109">
    <property type="protein sequence ID" value="CAG5121531.1"/>
    <property type="molecule type" value="Genomic_DNA"/>
</dbReference>
<evidence type="ECO:0000256" key="5">
    <source>
        <dbReference type="ARBA" id="ARBA00022705"/>
    </source>
</evidence>
<dbReference type="InterPro" id="IPR020795">
    <property type="entry name" value="ORC3"/>
</dbReference>
<keyword evidence="6" id="KW-0238">DNA-binding</keyword>
<dbReference type="InterPro" id="IPR045663">
    <property type="entry name" value="ORC3_ins"/>
</dbReference>
<name>A0A8S3Z2W4_9EUPU</name>
<dbReference type="GO" id="GO:0005664">
    <property type="term" value="C:nuclear origin of replication recognition complex"/>
    <property type="evidence" value="ECO:0007669"/>
    <property type="project" value="InterPro"/>
</dbReference>
<evidence type="ECO:0000256" key="3">
    <source>
        <dbReference type="ARBA" id="ARBA00019085"/>
    </source>
</evidence>
<dbReference type="GO" id="GO:0006270">
    <property type="term" value="P:DNA replication initiation"/>
    <property type="evidence" value="ECO:0007669"/>
    <property type="project" value="TreeGrafter"/>
</dbReference>
<comment type="caution">
    <text evidence="13">The sequence shown here is derived from an EMBL/GenBank/DDBJ whole genome shotgun (WGS) entry which is preliminary data.</text>
</comment>
<evidence type="ECO:0000259" key="10">
    <source>
        <dbReference type="Pfam" id="PF07034"/>
    </source>
</evidence>
<proteinExistence type="inferred from homology"/>
<dbReference type="OrthoDB" id="10265211at2759"/>
<comment type="subcellular location">
    <subcellularLocation>
        <location evidence="1">Nucleus</location>
    </subcellularLocation>
</comment>
<evidence type="ECO:0000313" key="14">
    <source>
        <dbReference type="Proteomes" id="UP000678393"/>
    </source>
</evidence>
<evidence type="ECO:0000256" key="2">
    <source>
        <dbReference type="ARBA" id="ARBA00010977"/>
    </source>
</evidence>
<dbReference type="AlphaFoldDB" id="A0A8S3Z2W4"/>
<dbReference type="InterPro" id="IPR045667">
    <property type="entry name" value="ORC3_N"/>
</dbReference>
<dbReference type="GO" id="GO:0003688">
    <property type="term" value="F:DNA replication origin binding"/>
    <property type="evidence" value="ECO:0007669"/>
    <property type="project" value="TreeGrafter"/>
</dbReference>
<dbReference type="Proteomes" id="UP000678393">
    <property type="component" value="Unassembled WGS sequence"/>
</dbReference>
<dbReference type="PANTHER" id="PTHR12748:SF0">
    <property type="entry name" value="ORIGIN RECOGNITION COMPLEX SUBUNIT 3"/>
    <property type="match status" value="1"/>
</dbReference>
<evidence type="ECO:0000259" key="12">
    <source>
        <dbReference type="Pfam" id="PF19675"/>
    </source>
</evidence>
<evidence type="ECO:0000256" key="6">
    <source>
        <dbReference type="ARBA" id="ARBA00023125"/>
    </source>
</evidence>
<keyword evidence="5" id="KW-0235">DNA replication</keyword>
<accession>A0A8S3Z2W4</accession>
<feature type="domain" description="Origin recognition complex subunit 3 winged helix C-terminal" evidence="11">
    <location>
        <begin position="381"/>
        <end position="494"/>
    </location>
</feature>
<comment type="function">
    <text evidence="9">Component of the origin recognition complex (ORC) that binds origins of replication. DNA-binding is ATP-dependent. The specific DNA sequences that define origins of replication have not been identified yet. ORC is required to assemble the pre-replication complex necessary to initiate DNA replication. Binds histone H3 and H4 trimethylation marks H3K9me3, H3K27me3 and H4K20me3.</text>
</comment>
<dbReference type="Pfam" id="PF19675">
    <property type="entry name" value="ORC3_ins"/>
    <property type="match status" value="1"/>
</dbReference>
<dbReference type="CDD" id="cd20704">
    <property type="entry name" value="Orc3"/>
    <property type="match status" value="2"/>
</dbReference>
<feature type="domain" description="Origin recognition complex subunit 3 N-terminal" evidence="10">
    <location>
        <begin position="1"/>
        <end position="127"/>
    </location>
</feature>
<keyword evidence="14" id="KW-1185">Reference proteome</keyword>
<feature type="domain" description="Origin recognition complex subunit 3 insertion" evidence="12">
    <location>
        <begin position="139"/>
        <end position="369"/>
    </location>
</feature>
<evidence type="ECO:0000256" key="8">
    <source>
        <dbReference type="ARBA" id="ARBA00026084"/>
    </source>
</evidence>
<organism evidence="13 14">
    <name type="scientific">Candidula unifasciata</name>
    <dbReference type="NCBI Taxonomy" id="100452"/>
    <lineage>
        <taxon>Eukaryota</taxon>
        <taxon>Metazoa</taxon>
        <taxon>Spiralia</taxon>
        <taxon>Lophotrochozoa</taxon>
        <taxon>Mollusca</taxon>
        <taxon>Gastropoda</taxon>
        <taxon>Heterobranchia</taxon>
        <taxon>Euthyneura</taxon>
        <taxon>Panpulmonata</taxon>
        <taxon>Eupulmonata</taxon>
        <taxon>Stylommatophora</taxon>
        <taxon>Helicina</taxon>
        <taxon>Helicoidea</taxon>
        <taxon>Geomitridae</taxon>
        <taxon>Candidula</taxon>
    </lineage>
</organism>
<dbReference type="GO" id="GO:0005656">
    <property type="term" value="C:nuclear pre-replicative complex"/>
    <property type="evidence" value="ECO:0007669"/>
    <property type="project" value="TreeGrafter"/>
</dbReference>
<evidence type="ECO:0000313" key="13">
    <source>
        <dbReference type="EMBL" id="CAG5121531.1"/>
    </source>
</evidence>
<dbReference type="InterPro" id="IPR040855">
    <property type="entry name" value="ORC_WH_C"/>
</dbReference>
<gene>
    <name evidence="13" type="ORF">CUNI_LOCUS7089</name>
</gene>
<protein>
    <recommendedName>
        <fullName evidence="3">Origin recognition complex subunit 3</fullName>
    </recommendedName>
</protein>
<sequence>MLEDAENLNPLVLQDFISLCSSHLDSLPVILVLGIATSLTVIHQLLPTSVSSLLCIETFQAPSASSYLTQLMDKIIMTPDIPFRLGPKVFHFLLDVFLYHDFSILNFIMGFEYSMAEHFLSNPLSLLCCPRSDIDMVVSRLTHVQLEDIRRQPAFMRYVEDKSADYQAILLTDDSATKKLLTEELTVVHVSHAKMFTTLRFLHSLCSGLPKHPLGKQLRELYSVCLTQELCKSEGYEQAFNLLRMMSCDDLSQLLNVSLKTLSEARDEDIGRLHKDVESFIYRLQHIDEEPDDEKTGSENMPDAGRVLPKRAKLHELKEKLQSLTTCRRMSPYERLRNTVLDTLHKHLSLLLVCPLSRPLHEIFYFNNLSAIRDQIRATPRCTIQHALTQPGKYLNCPCCQCEADAILPSMPDICIVYKLHLECGTLVNLYDWLQAFVTVISSKETGVGKKVERNSKPSTELRARFIRAVSELQFLGFIKATQRKTDHVTRLTW</sequence>
<comment type="subunit">
    <text evidence="8">Component of ORC, a complex composed of at least 6 subunits: ORC1, ORC2, ORC3, ORC4, ORC5 and ORC6. ORC is regulated in a cell-cycle dependent manner. It is sequentially assembled at the exit from anaphase of mitosis and disassembled as cells enter S phase.</text>
</comment>
<evidence type="ECO:0000256" key="9">
    <source>
        <dbReference type="ARBA" id="ARBA00045241"/>
    </source>
</evidence>
<dbReference type="Pfam" id="PF07034">
    <property type="entry name" value="ORC3_N"/>
    <property type="match status" value="1"/>
</dbReference>
<evidence type="ECO:0000256" key="4">
    <source>
        <dbReference type="ARBA" id="ARBA00022553"/>
    </source>
</evidence>
<evidence type="ECO:0000256" key="7">
    <source>
        <dbReference type="ARBA" id="ARBA00023242"/>
    </source>
</evidence>
<reference evidence="13" key="1">
    <citation type="submission" date="2021-04" db="EMBL/GenBank/DDBJ databases">
        <authorList>
            <consortium name="Molecular Ecology Group"/>
        </authorList>
    </citation>
    <scope>NUCLEOTIDE SEQUENCE</scope>
</reference>
<keyword evidence="7" id="KW-0539">Nucleus</keyword>
<evidence type="ECO:0000259" key="11">
    <source>
        <dbReference type="Pfam" id="PF18137"/>
    </source>
</evidence>
<dbReference type="Pfam" id="PF18137">
    <property type="entry name" value="WHD_ORC"/>
    <property type="match status" value="1"/>
</dbReference>
<comment type="similarity">
    <text evidence="2">Belongs to the ORC3 family.</text>
</comment>
<dbReference type="PANTHER" id="PTHR12748">
    <property type="entry name" value="ORIGIN RECOGNITION COMPLEX SUBUNIT 3"/>
    <property type="match status" value="1"/>
</dbReference>
<evidence type="ECO:0000256" key="1">
    <source>
        <dbReference type="ARBA" id="ARBA00004123"/>
    </source>
</evidence>
<keyword evidence="4" id="KW-0597">Phosphoprotein</keyword>
<dbReference type="GO" id="GO:0031261">
    <property type="term" value="C:DNA replication preinitiation complex"/>
    <property type="evidence" value="ECO:0007669"/>
    <property type="project" value="TreeGrafter"/>
</dbReference>